<gene>
    <name evidence="7" type="ORF">MCOS_LOCUS9049</name>
</gene>
<dbReference type="GO" id="GO:0003729">
    <property type="term" value="F:mRNA binding"/>
    <property type="evidence" value="ECO:0007669"/>
    <property type="project" value="TreeGrafter"/>
</dbReference>
<comment type="subcellular location">
    <subcellularLocation>
        <location evidence="1">Nucleus</location>
    </subcellularLocation>
</comment>
<dbReference type="InterPro" id="IPR045123">
    <property type="entry name" value="METTL14-like"/>
</dbReference>
<dbReference type="PANTHER" id="PTHR13107">
    <property type="entry name" value="N6-ADENOSINE-METHYLTRANSFERASE NON-CATALYTIC SUBUNIT"/>
    <property type="match status" value="1"/>
</dbReference>
<protein>
    <recommendedName>
        <fullName evidence="4">N(6)-adenosine-methyltransferase non-catalytic subunit METTL14</fullName>
    </recommendedName>
    <alternativeName>
        <fullName evidence="3">Methyltransferase-like protein 14</fullName>
    </alternativeName>
</protein>
<dbReference type="InterPro" id="IPR029063">
    <property type="entry name" value="SAM-dependent_MTases_sf"/>
</dbReference>
<evidence type="ECO:0000256" key="1">
    <source>
        <dbReference type="ARBA" id="ARBA00004123"/>
    </source>
</evidence>
<evidence type="ECO:0000313" key="8">
    <source>
        <dbReference type="Proteomes" id="UP000267029"/>
    </source>
</evidence>
<organism evidence="7 8">
    <name type="scientific">Mesocestoides corti</name>
    <name type="common">Flatworm</name>
    <dbReference type="NCBI Taxonomy" id="53468"/>
    <lineage>
        <taxon>Eukaryota</taxon>
        <taxon>Metazoa</taxon>
        <taxon>Spiralia</taxon>
        <taxon>Lophotrochozoa</taxon>
        <taxon>Platyhelminthes</taxon>
        <taxon>Cestoda</taxon>
        <taxon>Eucestoda</taxon>
        <taxon>Cyclophyllidea</taxon>
        <taxon>Mesocestoididae</taxon>
        <taxon>Mesocestoides</taxon>
    </lineage>
</organism>
<evidence type="ECO:0000256" key="2">
    <source>
        <dbReference type="ARBA" id="ARBA00023242"/>
    </source>
</evidence>
<evidence type="ECO:0000256" key="5">
    <source>
        <dbReference type="PROSITE-ProRule" id="PRU00489"/>
    </source>
</evidence>
<comment type="similarity">
    <text evidence="5">Belongs to the MT-A70-like family.</text>
</comment>
<accession>A0A0R3UMR3</accession>
<keyword evidence="2" id="KW-0539">Nucleus</keyword>
<evidence type="ECO:0000256" key="4">
    <source>
        <dbReference type="ARBA" id="ARBA00049757"/>
    </source>
</evidence>
<evidence type="ECO:0000313" key="7">
    <source>
        <dbReference type="EMBL" id="VDD83046.1"/>
    </source>
</evidence>
<dbReference type="SUPFAM" id="SSF53335">
    <property type="entry name" value="S-adenosyl-L-methionine-dependent methyltransferases"/>
    <property type="match status" value="1"/>
</dbReference>
<keyword evidence="8" id="KW-1185">Reference proteome</keyword>
<dbReference type="PROSITE" id="PS51592">
    <property type="entry name" value="SAM_MTA70L_2"/>
    <property type="match status" value="1"/>
</dbReference>
<dbReference type="PANTHER" id="PTHR13107:SF0">
    <property type="entry name" value="N6-ADENOSINE-METHYLTRANSFERASE NON-CATALYTIC SUBUNIT"/>
    <property type="match status" value="1"/>
</dbReference>
<dbReference type="GO" id="GO:0036396">
    <property type="term" value="C:RNA N6-methyladenosine methyltransferase complex"/>
    <property type="evidence" value="ECO:0007669"/>
    <property type="project" value="TreeGrafter"/>
</dbReference>
<name>A0A0R3UMR3_MESCO</name>
<reference evidence="7 8" key="1">
    <citation type="submission" date="2018-10" db="EMBL/GenBank/DDBJ databases">
        <authorList>
            <consortium name="Pathogen Informatics"/>
        </authorList>
    </citation>
    <scope>NUCLEOTIDE SEQUENCE [LARGE SCALE GENOMIC DNA]</scope>
</reference>
<evidence type="ECO:0000256" key="3">
    <source>
        <dbReference type="ARBA" id="ARBA00032942"/>
    </source>
</evidence>
<dbReference type="EMBL" id="UXSR01005629">
    <property type="protein sequence ID" value="VDD83046.1"/>
    <property type="molecule type" value="Genomic_DNA"/>
</dbReference>
<dbReference type="InterPro" id="IPR007757">
    <property type="entry name" value="MT-A70-like"/>
</dbReference>
<dbReference type="PROSITE" id="PS51143">
    <property type="entry name" value="MT_A70"/>
    <property type="match status" value="1"/>
</dbReference>
<dbReference type="OrthoDB" id="14833at2759"/>
<dbReference type="Pfam" id="PF05063">
    <property type="entry name" value="MT-A70"/>
    <property type="match status" value="1"/>
</dbReference>
<sequence>MAKTDIHSSIASLESCRLRLANRRQRQIKLRQLILQHLTGDAHAFAPGDTPANAFDEALYQCTLSKALSDCLGNKSVNMTLFDEKARRKAVIIYSSEHEFHSPSLPFVRPVVRQLQPPQLSSSTLRLLSQGVDGAAPSQKFTISNGRLVCRDSDTQVPSEVGDPHSKDTTYTGTCTFLKGTQSANPHNDYCQHFVDTGERPQNFIRDTGSAYVGSKIYHLQCPLSPSPQLIEVECFVSGLRNRFEEYPKLRELIRLKDELIQARATPPMYLKVDLASFNLQDLNSVFDVILVEPPLDRSWSWQEASSRDFFNSECTAVLCEFVLAHRPRFESAIILQIERLEVEKIAAPRSFVWIWCDSGEGLDGARKCLKKWGFRRCEDICWIKTNKTSPGHEQLEPGALLQRTKEHCLMGIHGTVRRSVDGDFIHANLDIDLIISEAKSPGSYGARDKPTEIFHIIEHFCQGRRRLHLFGRDSTLRAARPSRIERPAVSQKFHCANSDFTNPVRGLGWLTVGSELSASNFDAQVYNSYFTREPNGCLLGSSEEIERLRPKSPPPRFQPGQAGVVANPRIAGGSLPTQAVALANAAAIAGRTDSPVVSSKIPIFPSLLPSSVQPSTRHRSGWQRGGGGGGAATADAHSHIQSLLSGTSASTVATPNALLGLLMSAQSRRIQETLSNPLWASLVGRASRTESPVIAPTTNLATLQTALLLQQQQQQSQQRFSLPLGTQTPATTARIGFLSDKAALAMQMFTAAASSLRPGDFADPRGRSTPSSFQ</sequence>
<dbReference type="Proteomes" id="UP000267029">
    <property type="component" value="Unassembled WGS sequence"/>
</dbReference>
<dbReference type="STRING" id="53468.A0A0R3UMR3"/>
<evidence type="ECO:0000256" key="6">
    <source>
        <dbReference type="SAM" id="MobiDB-lite"/>
    </source>
</evidence>
<dbReference type="AlphaFoldDB" id="A0A0R3UMR3"/>
<feature type="region of interest" description="Disordered" evidence="6">
    <location>
        <begin position="611"/>
        <end position="636"/>
    </location>
</feature>
<dbReference type="GO" id="GO:0005634">
    <property type="term" value="C:nucleus"/>
    <property type="evidence" value="ECO:0007669"/>
    <property type="project" value="UniProtKB-SubCell"/>
</dbReference>
<proteinExistence type="inferred from homology"/>